<keyword evidence="6 13" id="KW-0732">Signal</keyword>
<comment type="similarity">
    <text evidence="2">Belongs to the RLP family.</text>
</comment>
<dbReference type="EMBL" id="CP126663">
    <property type="protein sequence ID" value="WKA07239.1"/>
    <property type="molecule type" value="Genomic_DNA"/>
</dbReference>
<dbReference type="Pfam" id="PF00560">
    <property type="entry name" value="LRR_1"/>
    <property type="match status" value="8"/>
</dbReference>
<dbReference type="Proteomes" id="UP001227230">
    <property type="component" value="Chromosome 16"/>
</dbReference>
<dbReference type="Pfam" id="PF08263">
    <property type="entry name" value="LRRNT_2"/>
    <property type="match status" value="1"/>
</dbReference>
<keyword evidence="4" id="KW-0433">Leucine-rich repeat</keyword>
<proteinExistence type="inferred from homology"/>
<feature type="domain" description="Disease resistance R13L4/SHOC-2-like LRR" evidence="15">
    <location>
        <begin position="102"/>
        <end position="269"/>
    </location>
</feature>
<evidence type="ECO:0000256" key="7">
    <source>
        <dbReference type="ARBA" id="ARBA00022737"/>
    </source>
</evidence>
<dbReference type="InterPro" id="IPR013210">
    <property type="entry name" value="LRR_N_plant-typ"/>
</dbReference>
<evidence type="ECO:0000313" key="16">
    <source>
        <dbReference type="EMBL" id="WKA07239.1"/>
    </source>
</evidence>
<evidence type="ECO:0000256" key="1">
    <source>
        <dbReference type="ARBA" id="ARBA00004251"/>
    </source>
</evidence>
<evidence type="ECO:0000256" key="12">
    <source>
        <dbReference type="SAM" id="Phobius"/>
    </source>
</evidence>
<keyword evidence="3" id="KW-1003">Cell membrane</keyword>
<dbReference type="SMART" id="SM00369">
    <property type="entry name" value="LRR_TYP"/>
    <property type="match status" value="9"/>
</dbReference>
<dbReference type="SUPFAM" id="SSF52058">
    <property type="entry name" value="L domain-like"/>
    <property type="match status" value="3"/>
</dbReference>
<feature type="transmembrane region" description="Helical" evidence="12">
    <location>
        <begin position="851"/>
        <end position="873"/>
    </location>
</feature>
<evidence type="ECO:0000259" key="14">
    <source>
        <dbReference type="Pfam" id="PF08263"/>
    </source>
</evidence>
<evidence type="ECO:0000256" key="3">
    <source>
        <dbReference type="ARBA" id="ARBA00022475"/>
    </source>
</evidence>
<evidence type="ECO:0000256" key="11">
    <source>
        <dbReference type="ARBA" id="ARBA00023180"/>
    </source>
</evidence>
<dbReference type="Pfam" id="PF23598">
    <property type="entry name" value="LRR_14"/>
    <property type="match status" value="2"/>
</dbReference>
<evidence type="ECO:0000256" key="2">
    <source>
        <dbReference type="ARBA" id="ARBA00009592"/>
    </source>
</evidence>
<keyword evidence="5 12" id="KW-0812">Transmembrane</keyword>
<dbReference type="InterPro" id="IPR046956">
    <property type="entry name" value="RLP23-like"/>
</dbReference>
<accession>A0ABY9DJK5</accession>
<evidence type="ECO:0008006" key="18">
    <source>
        <dbReference type="Google" id="ProtNLM"/>
    </source>
</evidence>
<feature type="chain" id="PRO_5046330587" description="Leucine-rich repeat-containing N-terminal plant-type domain-containing protein" evidence="13">
    <location>
        <begin position="33"/>
        <end position="913"/>
    </location>
</feature>
<keyword evidence="11" id="KW-0325">Glycoprotein</keyword>
<dbReference type="PANTHER" id="PTHR48063">
    <property type="entry name" value="LRR RECEPTOR-LIKE KINASE"/>
    <property type="match status" value="1"/>
</dbReference>
<evidence type="ECO:0000256" key="13">
    <source>
        <dbReference type="SAM" id="SignalP"/>
    </source>
</evidence>
<dbReference type="InterPro" id="IPR055414">
    <property type="entry name" value="LRR_R13L4/SHOC2-like"/>
</dbReference>
<feature type="domain" description="Leucine-rich repeat-containing N-terminal plant-type" evidence="14">
    <location>
        <begin position="41"/>
        <end position="78"/>
    </location>
</feature>
<keyword evidence="9 12" id="KW-0472">Membrane</keyword>
<comment type="subcellular location">
    <subcellularLocation>
        <location evidence="1">Cell membrane</location>
        <topology evidence="1">Single-pass type I membrane protein</topology>
    </subcellularLocation>
</comment>
<evidence type="ECO:0000256" key="10">
    <source>
        <dbReference type="ARBA" id="ARBA00023170"/>
    </source>
</evidence>
<organism evidence="16 17">
    <name type="scientific">Vitis vinifera</name>
    <name type="common">Grape</name>
    <dbReference type="NCBI Taxonomy" id="29760"/>
    <lineage>
        <taxon>Eukaryota</taxon>
        <taxon>Viridiplantae</taxon>
        <taxon>Streptophyta</taxon>
        <taxon>Embryophyta</taxon>
        <taxon>Tracheophyta</taxon>
        <taxon>Spermatophyta</taxon>
        <taxon>Magnoliopsida</taxon>
        <taxon>eudicotyledons</taxon>
        <taxon>Gunneridae</taxon>
        <taxon>Pentapetalae</taxon>
        <taxon>rosids</taxon>
        <taxon>Vitales</taxon>
        <taxon>Vitaceae</taxon>
        <taxon>Viteae</taxon>
        <taxon>Vitis</taxon>
    </lineage>
</organism>
<protein>
    <recommendedName>
        <fullName evidence="18">Leucine-rich repeat-containing N-terminal plant-type domain-containing protein</fullName>
    </recommendedName>
</protein>
<name>A0ABY9DJK5_VITVI</name>
<dbReference type="Gene3D" id="3.80.10.10">
    <property type="entry name" value="Ribonuclease Inhibitor"/>
    <property type="match status" value="3"/>
</dbReference>
<keyword evidence="10" id="KW-0675">Receptor</keyword>
<sequence>MISTHPPLMAISKVIIVFPLLCFLSSTIPILCDPYPLVCNETEKHALLSFKNALLDLEHSLSSWSAQEDCCGWNGVRCHNITGRVVDLDLFNFGLVGKVSPTLFQLEFLNYLDLSWNDFGGTPIPSFLGSMKSLTYLDLSFASFGGLIPPQLGNLSNLLHLRLGGADSSNEPQLYAENLRWISHLSSLKLLFMHEVDLHREVQWVESISMLSSLSKLFLEDCELDNMSPSLEYVNFTSLTVLSLYGNHFNHELPNWLSNLTASLLQLDLSRNCLKGHIPNTIIELRHLNILYLSRNQLTRQIPEYLGQLKHLEALSLRYNSFDGPIPSSLGNSSSLRYLFLYGNRLNGAFPSSLWLLSNLETLDIGNNSLADTVSEVHFNELSKLKFLDMSSTSLNFKVNSNWVPPFQLEELWLSSCQMGPKFPTWLQTQTSLRNLDISKSGIVDIAPTWFWKWASHIEWIYLSDNQISGDLSGVWLNNTSIYLNSNCFTGLLPAVSPNVTVLNMANNSFSGPISHFLCQKLKGKSKLEALDLSNNDLSGELPLCWKSWQSLTNVNLGNNNFSGKIPDSVGSLFSLKALHLQNNGLSGSIPSSLRDCTSLGLLDLSGNKLLGNIPNWIGELTALKALCLRSNKFIGEIPSQICQLSSLTILDVSDNELSGIIPRCLNNFSLMATIDTPDDLFTDLEYSSYELEGLVLVTVGRELEYKGILRYVRMVDLSSNNFSGSIPTELSQLAGLRFLNLSRNHLMGRIPEKIGRMTSLLSLDLSTNHLSSEIPQSLADLTFLNRLNLSCNQFRGRIPLSTQLQSFDAFSYIGNAQLCGVPLTKNCTEDDESQGMDTIDENEEGSEMRWLYISMGLGFIVGFWGVCGALLFKKSWRHAYFQFLYDIRDWVYVAVAIRLNWFHDNLRRLLVS</sequence>
<dbReference type="InterPro" id="IPR032675">
    <property type="entry name" value="LRR_dom_sf"/>
</dbReference>
<keyword evidence="17" id="KW-1185">Reference proteome</keyword>
<gene>
    <name evidence="16" type="ORF">VitviT2T_025087</name>
</gene>
<evidence type="ECO:0000313" key="17">
    <source>
        <dbReference type="Proteomes" id="UP001227230"/>
    </source>
</evidence>
<evidence type="ECO:0000256" key="9">
    <source>
        <dbReference type="ARBA" id="ARBA00023136"/>
    </source>
</evidence>
<keyword evidence="8 12" id="KW-1133">Transmembrane helix</keyword>
<evidence type="ECO:0000256" key="8">
    <source>
        <dbReference type="ARBA" id="ARBA00022989"/>
    </source>
</evidence>
<evidence type="ECO:0000259" key="15">
    <source>
        <dbReference type="Pfam" id="PF23598"/>
    </source>
</evidence>
<evidence type="ECO:0000256" key="4">
    <source>
        <dbReference type="ARBA" id="ARBA00022614"/>
    </source>
</evidence>
<dbReference type="PANTHER" id="PTHR48063:SF98">
    <property type="entry name" value="LRR RECEPTOR-LIKE SERINE_THREONINE-PROTEIN KINASE FLS2"/>
    <property type="match status" value="1"/>
</dbReference>
<feature type="signal peptide" evidence="13">
    <location>
        <begin position="1"/>
        <end position="32"/>
    </location>
</feature>
<dbReference type="InterPro" id="IPR003591">
    <property type="entry name" value="Leu-rich_rpt_typical-subtyp"/>
</dbReference>
<keyword evidence="7" id="KW-0677">Repeat</keyword>
<evidence type="ECO:0000256" key="5">
    <source>
        <dbReference type="ARBA" id="ARBA00022692"/>
    </source>
</evidence>
<dbReference type="PRINTS" id="PR00019">
    <property type="entry name" value="LEURICHRPT"/>
</dbReference>
<feature type="domain" description="Disease resistance R13L4/SHOC-2-like LRR" evidence="15">
    <location>
        <begin position="276"/>
        <end position="438"/>
    </location>
</feature>
<dbReference type="InterPro" id="IPR001611">
    <property type="entry name" value="Leu-rich_rpt"/>
</dbReference>
<reference evidence="16 17" key="1">
    <citation type="journal article" date="2023" name="Hortic Res">
        <title>The complete reference genome for grapevine (Vitis vinifera L.) genetics and breeding.</title>
        <authorList>
            <person name="Shi X."/>
            <person name="Cao S."/>
            <person name="Wang X."/>
            <person name="Huang S."/>
            <person name="Wang Y."/>
            <person name="Liu Z."/>
            <person name="Liu W."/>
            <person name="Leng X."/>
            <person name="Peng Y."/>
            <person name="Wang N."/>
            <person name="Wang Y."/>
            <person name="Ma Z."/>
            <person name="Xu X."/>
            <person name="Zhang F."/>
            <person name="Xue H."/>
            <person name="Zhong H."/>
            <person name="Wang Y."/>
            <person name="Zhang K."/>
            <person name="Velt A."/>
            <person name="Avia K."/>
            <person name="Holtgrawe D."/>
            <person name="Grimplet J."/>
            <person name="Matus J.T."/>
            <person name="Ware D."/>
            <person name="Wu X."/>
            <person name="Wang H."/>
            <person name="Liu C."/>
            <person name="Fang Y."/>
            <person name="Rustenholz C."/>
            <person name="Cheng Z."/>
            <person name="Xiao H."/>
            <person name="Zhou Y."/>
        </authorList>
    </citation>
    <scope>NUCLEOTIDE SEQUENCE [LARGE SCALE GENOMIC DNA]</scope>
    <source>
        <strain evidence="17">cv. Pinot noir / PN40024</strain>
        <tissue evidence="16">Leaf</tissue>
    </source>
</reference>
<evidence type="ECO:0000256" key="6">
    <source>
        <dbReference type="ARBA" id="ARBA00022729"/>
    </source>
</evidence>